<dbReference type="EMBL" id="FNRA01000004">
    <property type="protein sequence ID" value="SEA62965.1"/>
    <property type="molecule type" value="Genomic_DNA"/>
</dbReference>
<dbReference type="STRING" id="425514.SAMN05443550_104155"/>
<dbReference type="AlphaFoldDB" id="A0A1H4CRC5"/>
<gene>
    <name evidence="1" type="ORF">SAMN05443550_104155</name>
</gene>
<proteinExistence type="predicted"/>
<name>A0A1H4CRC5_9SPHI</name>
<organism evidence="1 2">
    <name type="scientific">Pedobacter hartonius</name>
    <dbReference type="NCBI Taxonomy" id="425514"/>
    <lineage>
        <taxon>Bacteria</taxon>
        <taxon>Pseudomonadati</taxon>
        <taxon>Bacteroidota</taxon>
        <taxon>Sphingobacteriia</taxon>
        <taxon>Sphingobacteriales</taxon>
        <taxon>Sphingobacteriaceae</taxon>
        <taxon>Pedobacter</taxon>
    </lineage>
</organism>
<evidence type="ECO:0000313" key="1">
    <source>
        <dbReference type="EMBL" id="SEA62965.1"/>
    </source>
</evidence>
<sequence>MAVTAGIIILASCAKEVFTVPALIIVSEEDMAESIICSVASSSNGITAQVIAAAHLLENKRNECGIPNSDHINYKSDANQLVQFLGSYKRDWLLSCDNDRHPAHFSYSFTGNNAYDAPNMSSDFEVSSEFNITGLEKKAEHYNYQIDYTESGDKRSKVGKKNKFSSSATYKSTNITVNKSNNYIESGTIAVTLNNTNTDGSTGRFDATIVFSNNHTATLTFGNGTEYTFTC</sequence>
<reference evidence="1 2" key="1">
    <citation type="submission" date="2016-10" db="EMBL/GenBank/DDBJ databases">
        <authorList>
            <person name="de Groot N.N."/>
        </authorList>
    </citation>
    <scope>NUCLEOTIDE SEQUENCE [LARGE SCALE GENOMIC DNA]</scope>
    <source>
        <strain evidence="1 2">DSM 19033</strain>
    </source>
</reference>
<accession>A0A1H4CRC5</accession>
<protein>
    <submittedName>
        <fullName evidence="1">Uncharacterized protein</fullName>
    </submittedName>
</protein>
<keyword evidence="2" id="KW-1185">Reference proteome</keyword>
<dbReference type="Proteomes" id="UP000198850">
    <property type="component" value="Unassembled WGS sequence"/>
</dbReference>
<evidence type="ECO:0000313" key="2">
    <source>
        <dbReference type="Proteomes" id="UP000198850"/>
    </source>
</evidence>